<organism evidence="1 2">
    <name type="scientific">Streptomyces osmaniensis</name>
    <dbReference type="NCBI Taxonomy" id="593134"/>
    <lineage>
        <taxon>Bacteria</taxon>
        <taxon>Bacillati</taxon>
        <taxon>Actinomycetota</taxon>
        <taxon>Actinomycetes</taxon>
        <taxon>Kitasatosporales</taxon>
        <taxon>Streptomycetaceae</taxon>
        <taxon>Streptomyces</taxon>
    </lineage>
</organism>
<evidence type="ECO:0000313" key="1">
    <source>
        <dbReference type="EMBL" id="GAA3540098.1"/>
    </source>
</evidence>
<evidence type="ECO:0000313" key="2">
    <source>
        <dbReference type="Proteomes" id="UP001500707"/>
    </source>
</evidence>
<gene>
    <name evidence="1" type="ORF">GCM10022295_22760</name>
</gene>
<dbReference type="EMBL" id="BAABCE010000004">
    <property type="protein sequence ID" value="GAA3540098.1"/>
    <property type="molecule type" value="Genomic_DNA"/>
</dbReference>
<sequence length="101" mass="10517">MSDADRDAMGLGDVAAGGDVLAAQHRAVMDGIREILRAGFSGSEFARWGGLHLDGPAGRACSCVRLALDLRLTPAAQGHDAILGHLDHCPQRFVAALAEQA</sequence>
<keyword evidence="2" id="KW-1185">Reference proteome</keyword>
<accession>A0ABP6VRI6</accession>
<reference evidence="2" key="1">
    <citation type="journal article" date="2019" name="Int. J. Syst. Evol. Microbiol.">
        <title>The Global Catalogue of Microorganisms (GCM) 10K type strain sequencing project: providing services to taxonomists for standard genome sequencing and annotation.</title>
        <authorList>
            <consortium name="The Broad Institute Genomics Platform"/>
            <consortium name="The Broad Institute Genome Sequencing Center for Infectious Disease"/>
            <person name="Wu L."/>
            <person name="Ma J."/>
        </authorList>
    </citation>
    <scope>NUCLEOTIDE SEQUENCE [LARGE SCALE GENOMIC DNA]</scope>
    <source>
        <strain evidence="2">JCM 17656</strain>
    </source>
</reference>
<name>A0ABP6VRI6_9ACTN</name>
<comment type="caution">
    <text evidence="1">The sequence shown here is derived from an EMBL/GenBank/DDBJ whole genome shotgun (WGS) entry which is preliminary data.</text>
</comment>
<dbReference type="Proteomes" id="UP001500707">
    <property type="component" value="Unassembled WGS sequence"/>
</dbReference>
<proteinExistence type="predicted"/>
<protein>
    <submittedName>
        <fullName evidence="1">Uncharacterized protein</fullName>
    </submittedName>
</protein>